<evidence type="ECO:0000256" key="13">
    <source>
        <dbReference type="ARBA" id="ARBA00022984"/>
    </source>
</evidence>
<dbReference type="InterPro" id="IPR050065">
    <property type="entry name" value="GlmU-like"/>
</dbReference>
<dbReference type="SUPFAM" id="SSF53448">
    <property type="entry name" value="Nucleotide-diphospho-sugar transferases"/>
    <property type="match status" value="1"/>
</dbReference>
<dbReference type="Gene3D" id="2.160.10.10">
    <property type="entry name" value="Hexapeptide repeat proteins"/>
    <property type="match status" value="1"/>
</dbReference>
<feature type="binding site" evidence="20">
    <location>
        <begin position="78"/>
        <end position="79"/>
    </location>
    <ligand>
        <name>UDP-N-acetyl-alpha-D-glucosamine</name>
        <dbReference type="ChEBI" id="CHEBI:57705"/>
    </ligand>
</feature>
<name>A0A1D2YXB7_9BACI</name>
<keyword evidence="6 20" id="KW-0963">Cytoplasm</keyword>
<feature type="binding site" evidence="20">
    <location>
        <position position="103"/>
    </location>
    <ligand>
        <name>Mg(2+)</name>
        <dbReference type="ChEBI" id="CHEBI:18420"/>
    </ligand>
</feature>
<evidence type="ECO:0000256" key="1">
    <source>
        <dbReference type="ARBA" id="ARBA00004496"/>
    </source>
</evidence>
<keyword evidence="11 20" id="KW-0460">Magnesium</keyword>
<dbReference type="GO" id="GO:0071555">
    <property type="term" value="P:cell wall organization"/>
    <property type="evidence" value="ECO:0007669"/>
    <property type="project" value="UniProtKB-KW"/>
</dbReference>
<comment type="pathway">
    <text evidence="3 20">Nucleotide-sugar biosynthesis; UDP-N-acetyl-alpha-D-glucosamine biosynthesis; UDP-N-acetyl-alpha-D-glucosamine from N-acetyl-alpha-D-glucosamine 1-phosphate: step 1/1.</text>
</comment>
<evidence type="ECO:0000256" key="19">
    <source>
        <dbReference type="ARBA" id="ARBA00049628"/>
    </source>
</evidence>
<dbReference type="EC" id="2.3.1.157" evidence="20"/>
<evidence type="ECO:0000259" key="21">
    <source>
        <dbReference type="Pfam" id="PF00483"/>
    </source>
</evidence>
<dbReference type="GO" id="GO:0005737">
    <property type="term" value="C:cytoplasm"/>
    <property type="evidence" value="ECO:0007669"/>
    <property type="project" value="UniProtKB-SubCell"/>
</dbReference>
<evidence type="ECO:0000256" key="10">
    <source>
        <dbReference type="ARBA" id="ARBA00022737"/>
    </source>
</evidence>
<accession>A0A1D2YXB7</accession>
<protein>
    <recommendedName>
        <fullName evidence="20">Bifunctional protein GlmU</fullName>
    </recommendedName>
    <domain>
        <recommendedName>
            <fullName evidence="20">UDP-N-acetylglucosamine pyrophosphorylase</fullName>
            <ecNumber evidence="20">2.7.7.23</ecNumber>
        </recommendedName>
        <alternativeName>
            <fullName evidence="20">N-acetylglucosamine-1-phosphate uridyltransferase</fullName>
        </alternativeName>
    </domain>
    <domain>
        <recommendedName>
            <fullName evidence="20">Glucosamine-1-phosphate N-acetyltransferase</fullName>
            <ecNumber evidence="20">2.3.1.157</ecNumber>
        </recommendedName>
    </domain>
</protein>
<gene>
    <name evidence="20" type="primary">glmU</name>
    <name evidence="22" type="ORF">BHF71_05140</name>
</gene>
<evidence type="ECO:0000256" key="2">
    <source>
        <dbReference type="ARBA" id="ARBA00005166"/>
    </source>
</evidence>
<dbReference type="Proteomes" id="UP000243739">
    <property type="component" value="Unassembled WGS sequence"/>
</dbReference>
<reference evidence="22 23" key="1">
    <citation type="submission" date="2016-09" db="EMBL/GenBank/DDBJ databases">
        <title>Draft genome sequence for the type strain of Vulcanibacillus modesticaldus BR, a strictly anaerobic, moderately thermophilic, and nitrate-reducing bacterium from deep sea-hydrothermal vents of the Mid-Atlantic Ridge.</title>
        <authorList>
            <person name="Abin C.A."/>
            <person name="Hollibaugh J.T."/>
        </authorList>
    </citation>
    <scope>NUCLEOTIDE SEQUENCE [LARGE SCALE GENOMIC DNA]</scope>
    <source>
        <strain evidence="22 23">BR</strain>
    </source>
</reference>
<comment type="caution">
    <text evidence="22">The sequence shown here is derived from an EMBL/GenBank/DDBJ whole genome shotgun (WGS) entry which is preliminary data.</text>
</comment>
<evidence type="ECO:0000256" key="9">
    <source>
        <dbReference type="ARBA" id="ARBA00022723"/>
    </source>
</evidence>
<dbReference type="EMBL" id="MIJF01000003">
    <property type="protein sequence ID" value="OEG00290.1"/>
    <property type="molecule type" value="Genomic_DNA"/>
</dbReference>
<keyword evidence="23" id="KW-1185">Reference proteome</keyword>
<feature type="binding site" evidence="20">
    <location>
        <position position="228"/>
    </location>
    <ligand>
        <name>Mg(2+)</name>
        <dbReference type="ChEBI" id="CHEBI:18420"/>
    </ligand>
</feature>
<evidence type="ECO:0000313" key="23">
    <source>
        <dbReference type="Proteomes" id="UP000243739"/>
    </source>
</evidence>
<dbReference type="GO" id="GO:0000287">
    <property type="term" value="F:magnesium ion binding"/>
    <property type="evidence" value="ECO:0007669"/>
    <property type="project" value="UniProtKB-UniRule"/>
</dbReference>
<comment type="caution">
    <text evidence="20">Lacks conserved residue(s) required for the propagation of feature annotation.</text>
</comment>
<comment type="subunit">
    <text evidence="20">Homotrimer.</text>
</comment>
<keyword evidence="15 20" id="KW-0012">Acyltransferase</keyword>
<evidence type="ECO:0000256" key="6">
    <source>
        <dbReference type="ARBA" id="ARBA00022490"/>
    </source>
</evidence>
<dbReference type="CDD" id="cd02540">
    <property type="entry name" value="GT2_GlmU_N_bac"/>
    <property type="match status" value="1"/>
</dbReference>
<dbReference type="SUPFAM" id="SSF51161">
    <property type="entry name" value="Trimeric LpxA-like enzymes"/>
    <property type="match status" value="1"/>
</dbReference>
<dbReference type="GO" id="GO:0009252">
    <property type="term" value="P:peptidoglycan biosynthetic process"/>
    <property type="evidence" value="ECO:0007669"/>
    <property type="project" value="UniProtKB-UniRule"/>
</dbReference>
<feature type="domain" description="Nucleotidyl transferase" evidence="21">
    <location>
        <begin position="6"/>
        <end position="214"/>
    </location>
</feature>
<evidence type="ECO:0000256" key="4">
    <source>
        <dbReference type="ARBA" id="ARBA00007707"/>
    </source>
</evidence>
<evidence type="ECO:0000256" key="16">
    <source>
        <dbReference type="ARBA" id="ARBA00023316"/>
    </source>
</evidence>
<comment type="pathway">
    <text evidence="20">Bacterial outer membrane biogenesis; LPS lipid A biosynthesis.</text>
</comment>
<feature type="active site" description="Proton acceptor" evidence="20">
    <location>
        <position position="363"/>
    </location>
</feature>
<dbReference type="PANTHER" id="PTHR43584:SF3">
    <property type="entry name" value="BIFUNCTIONAL PROTEIN GLMU"/>
    <property type="match status" value="1"/>
</dbReference>
<dbReference type="UniPathway" id="UPA00113">
    <property type="reaction ID" value="UER00532"/>
</dbReference>
<dbReference type="PANTHER" id="PTHR43584">
    <property type="entry name" value="NUCLEOTIDYL TRANSFERASE"/>
    <property type="match status" value="1"/>
</dbReference>
<dbReference type="GO" id="GO:0006048">
    <property type="term" value="P:UDP-N-acetylglucosamine biosynthetic process"/>
    <property type="evidence" value="ECO:0007669"/>
    <property type="project" value="UniProtKB-UniPathway"/>
</dbReference>
<dbReference type="GO" id="GO:0009245">
    <property type="term" value="P:lipid A biosynthetic process"/>
    <property type="evidence" value="ECO:0007669"/>
    <property type="project" value="UniProtKB-UniRule"/>
</dbReference>
<feature type="binding site" evidence="20">
    <location>
        <position position="73"/>
    </location>
    <ligand>
        <name>UDP-N-acetyl-alpha-D-glucosamine</name>
        <dbReference type="ChEBI" id="CHEBI:57705"/>
    </ligand>
</feature>
<dbReference type="InterPro" id="IPR005882">
    <property type="entry name" value="Bifunctional_GlmU"/>
</dbReference>
<evidence type="ECO:0000256" key="5">
    <source>
        <dbReference type="ARBA" id="ARBA00007947"/>
    </source>
</evidence>
<feature type="binding site" evidence="20">
    <location>
        <position position="423"/>
    </location>
    <ligand>
        <name>acetyl-CoA</name>
        <dbReference type="ChEBI" id="CHEBI:57288"/>
    </ligand>
</feature>
<feature type="binding site" evidence="20">
    <location>
        <position position="440"/>
    </location>
    <ligand>
        <name>acetyl-CoA</name>
        <dbReference type="ChEBI" id="CHEBI:57288"/>
    </ligand>
</feature>
<proteinExistence type="inferred from homology"/>
<dbReference type="InterPro" id="IPR018357">
    <property type="entry name" value="Hexapep_transf_CS"/>
</dbReference>
<dbReference type="InterPro" id="IPR001451">
    <property type="entry name" value="Hexapep"/>
</dbReference>
<dbReference type="GO" id="GO:0000902">
    <property type="term" value="P:cell morphogenesis"/>
    <property type="evidence" value="ECO:0007669"/>
    <property type="project" value="UniProtKB-UniRule"/>
</dbReference>
<evidence type="ECO:0000256" key="15">
    <source>
        <dbReference type="ARBA" id="ARBA00023315"/>
    </source>
</evidence>
<keyword evidence="7 20" id="KW-0808">Transferase</keyword>
<dbReference type="GO" id="GO:0008360">
    <property type="term" value="P:regulation of cell shape"/>
    <property type="evidence" value="ECO:0007669"/>
    <property type="project" value="UniProtKB-KW"/>
</dbReference>
<comment type="function">
    <text evidence="19 20">Catalyzes the last two sequential reactions in the de novo biosynthetic pathway for UDP-N-acetylglucosamine (UDP-GlcNAc). The C-terminal domain catalyzes the transfer of acetyl group from acetyl coenzyme A to glucosamine-1-phosphate (GlcN-1-P) to produce N-acetylglucosamine-1-phosphate (GlcNAc-1-P), which is converted into UDP-GlcNAc by the transfer of uridine 5-monophosphate (from uridine 5-triphosphate), a reaction catalyzed by the N-terminal domain.</text>
</comment>
<dbReference type="NCBIfam" id="TIGR01173">
    <property type="entry name" value="glmU"/>
    <property type="match status" value="1"/>
</dbReference>
<dbReference type="GO" id="GO:0019134">
    <property type="term" value="F:glucosamine-1-phosphate N-acetyltransferase activity"/>
    <property type="evidence" value="ECO:0007669"/>
    <property type="project" value="UniProtKB-UniRule"/>
</dbReference>
<dbReference type="UniPathway" id="UPA00973"/>
<keyword evidence="12 20" id="KW-0133">Cell shape</keyword>
<dbReference type="Gene3D" id="3.90.550.10">
    <property type="entry name" value="Spore Coat Polysaccharide Biosynthesis Protein SpsA, Chain A"/>
    <property type="match status" value="1"/>
</dbReference>
<dbReference type="HAMAP" id="MF_01631">
    <property type="entry name" value="GlmU"/>
    <property type="match status" value="1"/>
</dbReference>
<feature type="binding site" evidence="20">
    <location>
        <begin position="9"/>
        <end position="12"/>
    </location>
    <ligand>
        <name>UDP-N-acetyl-alpha-D-glucosamine</name>
        <dbReference type="ChEBI" id="CHEBI:57705"/>
    </ligand>
</feature>
<keyword evidence="13 20" id="KW-0573">Peptidoglycan synthesis</keyword>
<comment type="similarity">
    <text evidence="5 20">In the N-terminal section; belongs to the N-acetylglucosamine-1-phosphate uridyltransferase family.</text>
</comment>
<keyword evidence="10 20" id="KW-0677">Repeat</keyword>
<dbReference type="InterPro" id="IPR038009">
    <property type="entry name" value="GlmU_C_LbH"/>
</dbReference>
<dbReference type="CDD" id="cd03353">
    <property type="entry name" value="LbH_GlmU_C"/>
    <property type="match status" value="1"/>
</dbReference>
<keyword evidence="8 20" id="KW-0548">Nucleotidyltransferase</keyword>
<comment type="pathway">
    <text evidence="2 20">Nucleotide-sugar biosynthesis; UDP-N-acetyl-alpha-D-glucosamine biosynthesis; N-acetyl-alpha-D-glucosamine 1-phosphate from alpha-D-glucosamine 6-phosphate (route II): step 2/2.</text>
</comment>
<dbReference type="GO" id="GO:0016020">
    <property type="term" value="C:membrane"/>
    <property type="evidence" value="ECO:0007669"/>
    <property type="project" value="GOC"/>
</dbReference>
<feature type="binding site" evidence="20">
    <location>
        <position position="23"/>
    </location>
    <ligand>
        <name>UDP-N-acetyl-alpha-D-glucosamine</name>
        <dbReference type="ChEBI" id="CHEBI:57705"/>
    </ligand>
</feature>
<comment type="catalytic activity">
    <reaction evidence="18 20">
        <text>N-acetyl-alpha-D-glucosamine 1-phosphate + UTP + H(+) = UDP-N-acetyl-alpha-D-glucosamine + diphosphate</text>
        <dbReference type="Rhea" id="RHEA:13509"/>
        <dbReference type="ChEBI" id="CHEBI:15378"/>
        <dbReference type="ChEBI" id="CHEBI:33019"/>
        <dbReference type="ChEBI" id="CHEBI:46398"/>
        <dbReference type="ChEBI" id="CHEBI:57705"/>
        <dbReference type="ChEBI" id="CHEBI:57776"/>
        <dbReference type="EC" id="2.7.7.23"/>
    </reaction>
</comment>
<dbReference type="EC" id="2.7.7.23" evidence="20"/>
<keyword evidence="9 20" id="KW-0479">Metal-binding</keyword>
<feature type="binding site" evidence="20">
    <location>
        <position position="155"/>
    </location>
    <ligand>
        <name>UDP-N-acetyl-alpha-D-glucosamine</name>
        <dbReference type="ChEBI" id="CHEBI:57705"/>
    </ligand>
</feature>
<dbReference type="STRING" id="337097.BHF71_05140"/>
<comment type="cofactor">
    <cofactor evidence="20">
        <name>Mg(2+)</name>
        <dbReference type="ChEBI" id="CHEBI:18420"/>
    </cofactor>
    <text evidence="20">Binds 1 Mg(2+) ion per subunit.</text>
</comment>
<feature type="binding site" evidence="20">
    <location>
        <position position="377"/>
    </location>
    <ligand>
        <name>UDP-N-acetyl-alpha-D-glucosamine</name>
        <dbReference type="ChEBI" id="CHEBI:57705"/>
    </ligand>
</feature>
<feature type="binding site" evidence="20">
    <location>
        <begin position="386"/>
        <end position="387"/>
    </location>
    <ligand>
        <name>acetyl-CoA</name>
        <dbReference type="ChEBI" id="CHEBI:57288"/>
    </ligand>
</feature>
<evidence type="ECO:0000256" key="3">
    <source>
        <dbReference type="ARBA" id="ARBA00005208"/>
    </source>
</evidence>
<feature type="region of interest" description="N-acetyltransferase" evidence="20">
    <location>
        <begin position="252"/>
        <end position="463"/>
    </location>
</feature>
<dbReference type="AlphaFoldDB" id="A0A1D2YXB7"/>
<dbReference type="OrthoDB" id="9775031at2"/>
<dbReference type="PROSITE" id="PS00101">
    <property type="entry name" value="HEXAPEP_TRANSFERASES"/>
    <property type="match status" value="1"/>
</dbReference>
<evidence type="ECO:0000313" key="22">
    <source>
        <dbReference type="EMBL" id="OEG00290.1"/>
    </source>
</evidence>
<organism evidence="22 23">
    <name type="scientific">Vulcanibacillus modesticaldus</name>
    <dbReference type="NCBI Taxonomy" id="337097"/>
    <lineage>
        <taxon>Bacteria</taxon>
        <taxon>Bacillati</taxon>
        <taxon>Bacillota</taxon>
        <taxon>Bacilli</taxon>
        <taxon>Bacillales</taxon>
        <taxon>Bacillaceae</taxon>
        <taxon>Vulcanibacillus</taxon>
    </lineage>
</organism>
<evidence type="ECO:0000256" key="11">
    <source>
        <dbReference type="ARBA" id="ARBA00022842"/>
    </source>
</evidence>
<comment type="catalytic activity">
    <reaction evidence="17 20">
        <text>alpha-D-glucosamine 1-phosphate + acetyl-CoA = N-acetyl-alpha-D-glucosamine 1-phosphate + CoA + H(+)</text>
        <dbReference type="Rhea" id="RHEA:13725"/>
        <dbReference type="ChEBI" id="CHEBI:15378"/>
        <dbReference type="ChEBI" id="CHEBI:57287"/>
        <dbReference type="ChEBI" id="CHEBI:57288"/>
        <dbReference type="ChEBI" id="CHEBI:57776"/>
        <dbReference type="ChEBI" id="CHEBI:58516"/>
        <dbReference type="EC" id="2.3.1.157"/>
    </reaction>
</comment>
<feature type="region of interest" description="Linker" evidence="20">
    <location>
        <begin position="231"/>
        <end position="251"/>
    </location>
</feature>
<feature type="binding site" evidence="20">
    <location>
        <position position="351"/>
    </location>
    <ligand>
        <name>UDP-N-acetyl-alpha-D-glucosamine</name>
        <dbReference type="ChEBI" id="CHEBI:57705"/>
    </ligand>
</feature>
<dbReference type="InterPro" id="IPR005835">
    <property type="entry name" value="NTP_transferase_dom"/>
</dbReference>
<keyword evidence="16 20" id="KW-0961">Cell wall biogenesis/degradation</keyword>
<feature type="binding site" evidence="20">
    <location>
        <position position="170"/>
    </location>
    <ligand>
        <name>UDP-N-acetyl-alpha-D-glucosamine</name>
        <dbReference type="ChEBI" id="CHEBI:57705"/>
    </ligand>
</feature>
<evidence type="ECO:0000256" key="14">
    <source>
        <dbReference type="ARBA" id="ARBA00023268"/>
    </source>
</evidence>
<evidence type="ECO:0000256" key="20">
    <source>
        <dbReference type="HAMAP-Rule" id="MF_01631"/>
    </source>
</evidence>
<sequence>MSDLYSIVLAAGKGTRMKSTLPKVLHKVGGKPMIGHVIDVLQEINTQEIVVIVGHESEKVKEYVGGNALFAEQLEQLGTAHAVSQASPILSNKSGTTLVICGDTPLFTKETLSALIEKHHNKNAAATILTTELSSPTGYGRIIRDDKGNVLKIVEEKDASLEEKEIKEVNSGTYCFDNQKLFAALSKVNNNNKQGEYYLTDVIEILKTSGEIVTAYKTDNHLETIGVNDRIALAKAEKIMRNRVIEKHMREGVTIIDPDNTYIEKDVQIAPDTIIYPGTYLRGKTVIGSNCEIGPNTELTNVEVASNVSITYSVVISSNIEENAKIGPFAFIRPGSHIGASVKVGDFVEIKNSKLGKGTKVSHLSYIGDADLGEDINIGCGTITVNYDGFSKHRTIIEDRSFIGCNTNLIAPVSVGKDAYVAAGSTITDDVPDFSLAIARERQTNKKDYVKKIKEKKQINSNK</sequence>
<evidence type="ECO:0000256" key="8">
    <source>
        <dbReference type="ARBA" id="ARBA00022695"/>
    </source>
</evidence>
<dbReference type="InterPro" id="IPR029044">
    <property type="entry name" value="Nucleotide-diphossugar_trans"/>
</dbReference>
<dbReference type="Pfam" id="PF00132">
    <property type="entry name" value="Hexapep"/>
    <property type="match status" value="3"/>
</dbReference>
<feature type="binding site" evidence="20">
    <location>
        <position position="228"/>
    </location>
    <ligand>
        <name>UDP-N-acetyl-alpha-D-glucosamine</name>
        <dbReference type="ChEBI" id="CHEBI:57705"/>
    </ligand>
</feature>
<dbReference type="NCBIfam" id="NF010934">
    <property type="entry name" value="PRK14354.1"/>
    <property type="match status" value="1"/>
</dbReference>
<keyword evidence="14 20" id="KW-0511">Multifunctional enzyme</keyword>
<dbReference type="GO" id="GO:0003977">
    <property type="term" value="F:UDP-N-acetylglucosamine diphosphorylase activity"/>
    <property type="evidence" value="ECO:0007669"/>
    <property type="project" value="UniProtKB-UniRule"/>
</dbReference>
<dbReference type="Pfam" id="PF00483">
    <property type="entry name" value="NTP_transferase"/>
    <property type="match status" value="1"/>
</dbReference>
<evidence type="ECO:0000256" key="12">
    <source>
        <dbReference type="ARBA" id="ARBA00022960"/>
    </source>
</evidence>
<comment type="subcellular location">
    <subcellularLocation>
        <location evidence="1 20">Cytoplasm</location>
    </subcellularLocation>
</comment>
<evidence type="ECO:0000256" key="17">
    <source>
        <dbReference type="ARBA" id="ARBA00048247"/>
    </source>
</evidence>
<evidence type="ECO:0000256" key="7">
    <source>
        <dbReference type="ARBA" id="ARBA00022679"/>
    </source>
</evidence>
<comment type="similarity">
    <text evidence="4 20">In the C-terminal section; belongs to the transferase hexapeptide repeat family.</text>
</comment>
<feature type="region of interest" description="Pyrophosphorylase" evidence="20">
    <location>
        <begin position="1"/>
        <end position="230"/>
    </location>
</feature>
<feature type="binding site" evidence="20">
    <location>
        <position position="140"/>
    </location>
    <ligand>
        <name>UDP-N-acetyl-alpha-D-glucosamine</name>
        <dbReference type="ChEBI" id="CHEBI:57705"/>
    </ligand>
</feature>
<feature type="binding site" evidence="20">
    <location>
        <position position="366"/>
    </location>
    <ligand>
        <name>UDP-N-acetyl-alpha-D-glucosamine</name>
        <dbReference type="ChEBI" id="CHEBI:57705"/>
    </ligand>
</feature>
<evidence type="ECO:0000256" key="18">
    <source>
        <dbReference type="ARBA" id="ARBA00048493"/>
    </source>
</evidence>
<feature type="binding site" evidence="20">
    <location>
        <position position="333"/>
    </location>
    <ligand>
        <name>UDP-N-acetyl-alpha-D-glucosamine</name>
        <dbReference type="ChEBI" id="CHEBI:57705"/>
    </ligand>
</feature>
<dbReference type="RefSeq" id="WP_069655826.1">
    <property type="nucleotide sequence ID" value="NZ_MIJF01000003.1"/>
</dbReference>
<dbReference type="InterPro" id="IPR011004">
    <property type="entry name" value="Trimer_LpxA-like_sf"/>
</dbReference>